<keyword evidence="3" id="KW-1185">Reference proteome</keyword>
<sequence>MNASECTNPFEELPPEILYLIFDFLDLNTLKSVSLTCHHLNHIFSSYSCGRHMLVINEVFDSFDNVYDSRVAIKSKAKLLQHSTRSYHKVYLPVHDPWLYPEHIMNSILYRVLQTDWSKQLVVLVLAIRNTSKRCGAMLTTAITGMDNLHELQFFQDVSLNPCNGWPQRLVLNDLKVENNTLQRLVLQNVIPVVINCPKLHKLNVASHLYAELMFGKQYAQYGDQEPYWKLKQLQEFTVMQQFTFWHRPDRTEHRPGYKGWLYQHLTKLKKLHLNTSGISENFLQIICKSCVLLEDLFICSLQAVDPNVLSRCLSNLAHLRRLGIWRMTTPQPVSFASVKTPQLEQLTLGMVDVAWESLEQVQSIKSLSLMPYFDNERLIPMSFAVHVKQIECLWLDLVRLRTHDPTDIFLLLRDLPQLSTLILEDMDDTWINLAKLPPLPQLKRLVLYRCRPIPDLKVDFLRFPNVERIELEAPARFANDFRQNLKLDDIMQRRK</sequence>
<proteinExistence type="predicted"/>
<dbReference type="EnsemblMetazoa" id="AMIN008729-RA">
    <property type="protein sequence ID" value="AMIN008729-PA"/>
    <property type="gene ID" value="AMIN008729"/>
</dbReference>
<dbReference type="VEuPathDB" id="VectorBase:AMIN008729"/>
<organism evidence="2 3">
    <name type="scientific">Anopheles minimus</name>
    <dbReference type="NCBI Taxonomy" id="112268"/>
    <lineage>
        <taxon>Eukaryota</taxon>
        <taxon>Metazoa</taxon>
        <taxon>Ecdysozoa</taxon>
        <taxon>Arthropoda</taxon>
        <taxon>Hexapoda</taxon>
        <taxon>Insecta</taxon>
        <taxon>Pterygota</taxon>
        <taxon>Neoptera</taxon>
        <taxon>Endopterygota</taxon>
        <taxon>Diptera</taxon>
        <taxon>Nematocera</taxon>
        <taxon>Culicoidea</taxon>
        <taxon>Culicidae</taxon>
        <taxon>Anophelinae</taxon>
        <taxon>Anopheles</taxon>
    </lineage>
</organism>
<dbReference type="SUPFAM" id="SSF52047">
    <property type="entry name" value="RNI-like"/>
    <property type="match status" value="1"/>
</dbReference>
<dbReference type="InterPro" id="IPR036047">
    <property type="entry name" value="F-box-like_dom_sf"/>
</dbReference>
<protein>
    <submittedName>
        <fullName evidence="2">F-box domain-containing protein</fullName>
    </submittedName>
</protein>
<dbReference type="AlphaFoldDB" id="A0A182WED3"/>
<reference evidence="3" key="1">
    <citation type="submission" date="2013-03" db="EMBL/GenBank/DDBJ databases">
        <title>The Genome Sequence of Anopheles minimus MINIMUS1.</title>
        <authorList>
            <consortium name="The Broad Institute Genomics Platform"/>
            <person name="Neafsey D.E."/>
            <person name="Walton C."/>
            <person name="Walker B."/>
            <person name="Young S.K."/>
            <person name="Zeng Q."/>
            <person name="Gargeya S."/>
            <person name="Fitzgerald M."/>
            <person name="Haas B."/>
            <person name="Abouelleil A."/>
            <person name="Allen A.W."/>
            <person name="Alvarado L."/>
            <person name="Arachchi H.M."/>
            <person name="Berlin A.M."/>
            <person name="Chapman S.B."/>
            <person name="Gainer-Dewar J."/>
            <person name="Goldberg J."/>
            <person name="Griggs A."/>
            <person name="Gujja S."/>
            <person name="Hansen M."/>
            <person name="Howarth C."/>
            <person name="Imamovic A."/>
            <person name="Ireland A."/>
            <person name="Larimer J."/>
            <person name="McCowan C."/>
            <person name="Murphy C."/>
            <person name="Pearson M."/>
            <person name="Poon T.W."/>
            <person name="Priest M."/>
            <person name="Roberts A."/>
            <person name="Saif S."/>
            <person name="Shea T."/>
            <person name="Sisk P."/>
            <person name="Sykes S."/>
            <person name="Wortman J."/>
            <person name="Nusbaum C."/>
            <person name="Birren B."/>
        </authorList>
    </citation>
    <scope>NUCLEOTIDE SEQUENCE [LARGE SCALE GENOMIC DNA]</scope>
    <source>
        <strain evidence="3">MINIMUS1</strain>
    </source>
</reference>
<dbReference type="Pfam" id="PF12937">
    <property type="entry name" value="F-box-like"/>
    <property type="match status" value="1"/>
</dbReference>
<name>A0A182WED3_9DIPT</name>
<dbReference type="InterPro" id="IPR032675">
    <property type="entry name" value="LRR_dom_sf"/>
</dbReference>
<dbReference type="PROSITE" id="PS50181">
    <property type="entry name" value="FBOX"/>
    <property type="match status" value="1"/>
</dbReference>
<dbReference type="Proteomes" id="UP000075920">
    <property type="component" value="Unassembled WGS sequence"/>
</dbReference>
<evidence type="ECO:0000259" key="1">
    <source>
        <dbReference type="PROSITE" id="PS50181"/>
    </source>
</evidence>
<dbReference type="InterPro" id="IPR001810">
    <property type="entry name" value="F-box_dom"/>
</dbReference>
<dbReference type="SUPFAM" id="SSF81383">
    <property type="entry name" value="F-box domain"/>
    <property type="match status" value="1"/>
</dbReference>
<dbReference type="CDD" id="cd09917">
    <property type="entry name" value="F-box_SF"/>
    <property type="match status" value="1"/>
</dbReference>
<evidence type="ECO:0000313" key="3">
    <source>
        <dbReference type="Proteomes" id="UP000075920"/>
    </source>
</evidence>
<dbReference type="Gene3D" id="3.80.10.10">
    <property type="entry name" value="Ribonuclease Inhibitor"/>
    <property type="match status" value="1"/>
</dbReference>
<accession>A0A182WED3</accession>
<dbReference type="Gene3D" id="1.20.1280.50">
    <property type="match status" value="1"/>
</dbReference>
<dbReference type="SMART" id="SM00256">
    <property type="entry name" value="FBOX"/>
    <property type="match status" value="1"/>
</dbReference>
<reference evidence="2" key="2">
    <citation type="submission" date="2020-05" db="UniProtKB">
        <authorList>
            <consortium name="EnsemblMetazoa"/>
        </authorList>
    </citation>
    <scope>IDENTIFICATION</scope>
    <source>
        <strain evidence="2">MINIMUS1</strain>
    </source>
</reference>
<evidence type="ECO:0000313" key="2">
    <source>
        <dbReference type="EnsemblMetazoa" id="AMIN008729-PA"/>
    </source>
</evidence>
<feature type="domain" description="F-box" evidence="1">
    <location>
        <begin position="7"/>
        <end position="63"/>
    </location>
</feature>